<feature type="domain" description="Glycosyl hydrolase family 92 N-terminal" evidence="3">
    <location>
        <begin position="35"/>
        <end position="281"/>
    </location>
</feature>
<dbReference type="InterPro" id="IPR012939">
    <property type="entry name" value="Glyco_hydro_92"/>
</dbReference>
<feature type="chain" id="PRO_5007891986" evidence="1">
    <location>
        <begin position="24"/>
        <end position="792"/>
    </location>
</feature>
<dbReference type="GO" id="GO:0000224">
    <property type="term" value="F:peptide-N4-(N-acetyl-beta-glucosaminyl)asparagine amidase activity"/>
    <property type="evidence" value="ECO:0007669"/>
    <property type="project" value="TreeGrafter"/>
</dbReference>
<dbReference type="EMBL" id="KV417267">
    <property type="protein sequence ID" value="KZP01041.1"/>
    <property type="molecule type" value="Genomic_DNA"/>
</dbReference>
<dbReference type="GO" id="GO:0005829">
    <property type="term" value="C:cytosol"/>
    <property type="evidence" value="ECO:0007669"/>
    <property type="project" value="TreeGrafter"/>
</dbReference>
<sequence>MSCGARPVLVLLAAVLLFQTTTALVIRADPDPARFVDPFIGTSNGGHVFPGSTLPYAAVKAVADCASGEDQGGFVSDGTPIRGISPLHDDGTGGGASMGQFKVMPVVCSGDLTTCVTNEPARVVPRVEGSATGSPGYFSIGLENGYTAEVTTTNHAAIHRITVNASIEQPVLLFDLSNDLGHSFQGNGNLDIVTLTSEQQGQKITRLTGGGEWIPSFGIGTYSVYFCLDVPNVHDFAVYEDGTINVGATSLTSGGYANDQLGALLQMTNGTSSFVARIGISWMSTGKACAYAESEIPSITSAGFDTTKTNARATWNDLLTSVEVDSTGVSSDFQTLFWSSLYRSFISPMNLTGDNPLWPESTEPYYDSYYCIWDSFRVVHPLWTIVQPQAQAEVVRAVIDVYRNTGWLPDCRMSTDMGFTQGGSNADNLLSDSYSKGITDGINWQDGYAAVLKDATVESTLWGVQGRGGILSRATLGYIPIADSTDPMSTGSTVGSYRSASRLLEYAYNDFGIALIAQGLGDSDSYHSYINKSMDALNIWNPATESDGFFGFIQPRFHNGSFKNVDPRFCSPVLGHTSCYLNPTGGEFYEASSWQYSFYFPHNMQFIIDSYMGGVATFLDRLDTLFENGYSDIGDEPGFLPTFLYNYGGRPDKTVDRVLTTLYSNFNTNTSGLPGNDDSGAMGSYVVWASLGLFPVAGQNTYLLSTPLFPSITFNNPVTGTKASIIAQNWDGATTNKYVQSAKLNGQPYTKNWINHDIFSKGGVLELTLGSTPSSWGTQPRDLPPSIVTGGF</sequence>
<dbReference type="InterPro" id="IPR014718">
    <property type="entry name" value="GH-type_carb-bd"/>
</dbReference>
<keyword evidence="5" id="KW-1185">Reference proteome</keyword>
<evidence type="ECO:0000313" key="5">
    <source>
        <dbReference type="Proteomes" id="UP000076738"/>
    </source>
</evidence>
<dbReference type="Gene3D" id="1.20.1050.60">
    <property type="entry name" value="alpha-1,2-mannosidase"/>
    <property type="match status" value="1"/>
</dbReference>
<evidence type="ECO:0000259" key="3">
    <source>
        <dbReference type="Pfam" id="PF17678"/>
    </source>
</evidence>
<dbReference type="Gene3D" id="1.20.1610.10">
    <property type="entry name" value="alpha-1,2-mannosidases domains"/>
    <property type="match status" value="1"/>
</dbReference>
<dbReference type="Pfam" id="PF17678">
    <property type="entry name" value="Glyco_hydro_92N"/>
    <property type="match status" value="1"/>
</dbReference>
<feature type="domain" description="Glycosyl hydrolase family 92" evidence="2">
    <location>
        <begin position="287"/>
        <end position="770"/>
    </location>
</feature>
<dbReference type="InterPro" id="IPR041371">
    <property type="entry name" value="GH92_N"/>
</dbReference>
<evidence type="ECO:0000313" key="4">
    <source>
        <dbReference type="EMBL" id="KZP01041.1"/>
    </source>
</evidence>
<reference evidence="4 5" key="1">
    <citation type="journal article" date="2016" name="Mol. Biol. Evol.">
        <title>Comparative Genomics of Early-Diverging Mushroom-Forming Fungi Provides Insights into the Origins of Lignocellulose Decay Capabilities.</title>
        <authorList>
            <person name="Nagy L.G."/>
            <person name="Riley R."/>
            <person name="Tritt A."/>
            <person name="Adam C."/>
            <person name="Daum C."/>
            <person name="Floudas D."/>
            <person name="Sun H."/>
            <person name="Yadav J.S."/>
            <person name="Pangilinan J."/>
            <person name="Larsson K.H."/>
            <person name="Matsuura K."/>
            <person name="Barry K."/>
            <person name="Labutti K."/>
            <person name="Kuo R."/>
            <person name="Ohm R.A."/>
            <person name="Bhattacharya S.S."/>
            <person name="Shirouzu T."/>
            <person name="Yoshinaga Y."/>
            <person name="Martin F.M."/>
            <person name="Grigoriev I.V."/>
            <person name="Hibbett D.S."/>
        </authorList>
    </citation>
    <scope>NUCLEOTIDE SEQUENCE [LARGE SCALE GENOMIC DNA]</scope>
    <source>
        <strain evidence="4 5">TUFC12733</strain>
    </source>
</reference>
<dbReference type="GO" id="GO:0030246">
    <property type="term" value="F:carbohydrate binding"/>
    <property type="evidence" value="ECO:0007669"/>
    <property type="project" value="InterPro"/>
</dbReference>
<dbReference type="InterPro" id="IPR008928">
    <property type="entry name" value="6-hairpin_glycosidase_sf"/>
</dbReference>
<dbReference type="AlphaFoldDB" id="A0A167RLF9"/>
<dbReference type="GO" id="GO:0005975">
    <property type="term" value="P:carbohydrate metabolic process"/>
    <property type="evidence" value="ECO:0007669"/>
    <property type="project" value="InterPro"/>
</dbReference>
<dbReference type="InterPro" id="IPR005887">
    <property type="entry name" value="GH92_a_mannosidase_put"/>
</dbReference>
<accession>A0A167RLF9</accession>
<dbReference type="Gene3D" id="3.30.2080.10">
    <property type="entry name" value="GH92 mannosidase domain"/>
    <property type="match status" value="1"/>
</dbReference>
<keyword evidence="1" id="KW-0732">Signal</keyword>
<proteinExistence type="predicted"/>
<dbReference type="OrthoDB" id="449263at2759"/>
<dbReference type="Proteomes" id="UP000076738">
    <property type="component" value="Unassembled WGS sequence"/>
</dbReference>
<dbReference type="PANTHER" id="PTHR12143">
    <property type="entry name" value="PEPTIDE N-GLYCANASE PNGASE -RELATED"/>
    <property type="match status" value="1"/>
</dbReference>
<dbReference type="SUPFAM" id="SSF48208">
    <property type="entry name" value="Six-hairpin glycosidases"/>
    <property type="match status" value="1"/>
</dbReference>
<evidence type="ECO:0000256" key="1">
    <source>
        <dbReference type="SAM" id="SignalP"/>
    </source>
</evidence>
<dbReference type="Pfam" id="PF07971">
    <property type="entry name" value="Glyco_hydro_92"/>
    <property type="match status" value="1"/>
</dbReference>
<keyword evidence="4" id="KW-0378">Hydrolase</keyword>
<dbReference type="STRING" id="1330018.A0A167RLF9"/>
<dbReference type="Gene3D" id="2.70.98.10">
    <property type="match status" value="1"/>
</dbReference>
<dbReference type="FunFam" id="3.30.2080.10:FF:000001">
    <property type="entry name" value="Alpha-1,2-mannosidase subfamily"/>
    <property type="match status" value="1"/>
</dbReference>
<dbReference type="GO" id="GO:0006516">
    <property type="term" value="P:glycoprotein catabolic process"/>
    <property type="evidence" value="ECO:0007669"/>
    <property type="project" value="TreeGrafter"/>
</dbReference>
<name>A0A167RLF9_CALVF</name>
<dbReference type="PANTHER" id="PTHR12143:SF42">
    <property type="entry name" value="PUTATIVE SUBFAMILY (AFU_ORTHOLOGUE AFUA_6G13760)-RELATED"/>
    <property type="match status" value="1"/>
</dbReference>
<protein>
    <submittedName>
        <fullName evidence="4">Glycoside hydrolase family 92 protein</fullName>
    </submittedName>
</protein>
<organism evidence="4 5">
    <name type="scientific">Calocera viscosa (strain TUFC12733)</name>
    <dbReference type="NCBI Taxonomy" id="1330018"/>
    <lineage>
        <taxon>Eukaryota</taxon>
        <taxon>Fungi</taxon>
        <taxon>Dikarya</taxon>
        <taxon>Basidiomycota</taxon>
        <taxon>Agaricomycotina</taxon>
        <taxon>Dacrymycetes</taxon>
        <taxon>Dacrymycetales</taxon>
        <taxon>Dacrymycetaceae</taxon>
        <taxon>Calocera</taxon>
    </lineage>
</organism>
<dbReference type="FunFam" id="1.20.1050.60:FF:000002">
    <property type="entry name" value="Glycosyl hydrolase family 92"/>
    <property type="match status" value="1"/>
</dbReference>
<feature type="signal peptide" evidence="1">
    <location>
        <begin position="1"/>
        <end position="23"/>
    </location>
</feature>
<dbReference type="GO" id="GO:0005634">
    <property type="term" value="C:nucleus"/>
    <property type="evidence" value="ECO:0007669"/>
    <property type="project" value="TreeGrafter"/>
</dbReference>
<gene>
    <name evidence="4" type="ORF">CALVIDRAFT_543779</name>
</gene>
<evidence type="ECO:0000259" key="2">
    <source>
        <dbReference type="Pfam" id="PF07971"/>
    </source>
</evidence>
<dbReference type="InterPro" id="IPR050883">
    <property type="entry name" value="PNGase"/>
</dbReference>
<dbReference type="NCBIfam" id="TIGR01180">
    <property type="entry name" value="aman2_put"/>
    <property type="match status" value="1"/>
</dbReference>